<keyword evidence="1" id="KW-0472">Membrane</keyword>
<keyword evidence="1" id="KW-1133">Transmembrane helix</keyword>
<keyword evidence="3" id="KW-1185">Reference proteome</keyword>
<feature type="transmembrane region" description="Helical" evidence="1">
    <location>
        <begin position="217"/>
        <end position="238"/>
    </location>
</feature>
<reference evidence="2" key="1">
    <citation type="submission" date="2020-08" db="EMBL/GenBank/DDBJ databases">
        <title>Genome public.</title>
        <authorList>
            <person name="Liu C."/>
            <person name="Sun Q."/>
        </authorList>
    </citation>
    <scope>NUCLEOTIDE SEQUENCE</scope>
    <source>
        <strain evidence="2">NSJ-52</strain>
    </source>
</reference>
<accession>A0A8J6JKX0</accession>
<comment type="caution">
    <text evidence="2">The sequence shown here is derived from an EMBL/GenBank/DDBJ whole genome shotgun (WGS) entry which is preliminary data.</text>
</comment>
<gene>
    <name evidence="2" type="ORF">H8S62_06815</name>
</gene>
<dbReference type="EMBL" id="JACOPQ010000004">
    <property type="protein sequence ID" value="MBC5736720.1"/>
    <property type="molecule type" value="Genomic_DNA"/>
</dbReference>
<dbReference type="Proteomes" id="UP000607645">
    <property type="component" value="Unassembled WGS sequence"/>
</dbReference>
<dbReference type="RefSeq" id="WP_155150388.1">
    <property type="nucleotide sequence ID" value="NZ_JACOPQ010000004.1"/>
</dbReference>
<dbReference type="AlphaFoldDB" id="A0A8J6JKX0"/>
<sequence>MNLEEFTRFAQSQGFKCLPNGVFGTYRGYPLAASFKDRAGGIAVVSLSVAGKARGKLVREVKKALPRGCTFVLAAAGRYTLTCAAGGEGLDRNFISAMNTVVSAFREANLVPEEKCPVCRQECCNATALMNGAYVKVHKDCVEQMSAGTMARAEQAMQGNYVTGFIGALLGGLVGALPAVFCLVILNYYVALLYALIPLGANYGYRLFKGKLNKGAFVCTLFSSIVNLFTEAFLMGYVQLSAMLLEAGRELPTFGYAVRFMTENSDYMTEHLIMAVIFLALGIWIVWGQIRRTAVHDVRDAGAVLSSMVVNGEAPVNAAPSGDGPGGPDLA</sequence>
<evidence type="ECO:0000313" key="2">
    <source>
        <dbReference type="EMBL" id="MBC5736720.1"/>
    </source>
</evidence>
<proteinExistence type="predicted"/>
<name>A0A8J6JKX0_9FIRM</name>
<protein>
    <submittedName>
        <fullName evidence="2">Uncharacterized protein</fullName>
    </submittedName>
</protein>
<feature type="transmembrane region" description="Helical" evidence="1">
    <location>
        <begin position="271"/>
        <end position="290"/>
    </location>
</feature>
<feature type="transmembrane region" description="Helical" evidence="1">
    <location>
        <begin position="160"/>
        <end position="180"/>
    </location>
</feature>
<keyword evidence="1" id="KW-0812">Transmembrane</keyword>
<evidence type="ECO:0000256" key="1">
    <source>
        <dbReference type="SAM" id="Phobius"/>
    </source>
</evidence>
<organism evidence="2 3">
    <name type="scientific">Lawsonibacter faecis</name>
    <dbReference type="NCBI Taxonomy" id="2763052"/>
    <lineage>
        <taxon>Bacteria</taxon>
        <taxon>Bacillati</taxon>
        <taxon>Bacillota</taxon>
        <taxon>Clostridia</taxon>
        <taxon>Eubacteriales</taxon>
        <taxon>Oscillospiraceae</taxon>
        <taxon>Lawsonibacter</taxon>
    </lineage>
</organism>
<feature type="transmembrane region" description="Helical" evidence="1">
    <location>
        <begin position="186"/>
        <end position="205"/>
    </location>
</feature>
<evidence type="ECO:0000313" key="3">
    <source>
        <dbReference type="Proteomes" id="UP000607645"/>
    </source>
</evidence>